<reference evidence="8" key="1">
    <citation type="submission" date="2004-02" db="EMBL/GenBank/DDBJ databases">
        <authorList>
            <consortium name="DOE Joint Genome Institute"/>
        </authorList>
    </citation>
    <scope>NUCLEOTIDE SEQUENCE [LARGE SCALE GENOMIC DNA]</scope>
    <source>
        <strain evidence="8">WH 8501</strain>
    </source>
</reference>
<evidence type="ECO:0000256" key="2">
    <source>
        <dbReference type="ARBA" id="ARBA00007430"/>
    </source>
</evidence>
<feature type="transmembrane region" description="Helical" evidence="7">
    <location>
        <begin position="66"/>
        <end position="90"/>
    </location>
</feature>
<dbReference type="Pfam" id="PF13440">
    <property type="entry name" value="Polysacc_synt_3"/>
    <property type="match status" value="1"/>
</dbReference>
<feature type="transmembrane region" description="Helical" evidence="7">
    <location>
        <begin position="404"/>
        <end position="424"/>
    </location>
</feature>
<comment type="subcellular location">
    <subcellularLocation>
        <location evidence="1">Cell membrane</location>
        <topology evidence="1">Multi-pass membrane protein</topology>
    </subcellularLocation>
</comment>
<accession>Q4BW74</accession>
<dbReference type="EMBL" id="AADV02000175">
    <property type="protein sequence ID" value="EAM48148.1"/>
    <property type="molecule type" value="Genomic_DNA"/>
</dbReference>
<evidence type="ECO:0000256" key="4">
    <source>
        <dbReference type="ARBA" id="ARBA00022692"/>
    </source>
</evidence>
<gene>
    <name evidence="8" type="ORF">CwatDRAFT_1081</name>
</gene>
<feature type="transmembrane region" description="Helical" evidence="7">
    <location>
        <begin position="354"/>
        <end position="379"/>
    </location>
</feature>
<comment type="caution">
    <text evidence="8">The sequence shown here is derived from an EMBL/GenBank/DDBJ whole genome shotgun (WGS) entry which is preliminary data.</text>
</comment>
<reference evidence="8" key="3">
    <citation type="submission" date="2016-12" db="EMBL/GenBank/DDBJ databases">
        <title>Annotation of the draft genome assembly of Crocosphaera watsonii WH 8501.</title>
        <authorList>
            <consortium name="US DOE Joint Genome Institute (JGI-ORNL)"/>
            <person name="Larimer F."/>
            <person name="Land M."/>
        </authorList>
    </citation>
    <scope>NUCLEOTIDE SEQUENCE</scope>
    <source>
        <strain evidence="8">WH 8501</strain>
    </source>
</reference>
<dbReference type="KEGG" id="cwa:CwatDRAFT_1081"/>
<sequence length="437" mass="49089">MFYKQILRMGGKLFLGNHLILTRLLFPELFGLMALVNTFIQGLILFSDIGIKPSIIRSPRGDDPTFFNTAWTLQVIRGFGLWIGCCLIAWPVSQFYDNEQLVWLLPTVGLTTIISGFNSTSLPTLNRKLEIGKITVLDLGIQILALSIMIILAYFYRSIWALVVGSLVSVFIKMAISHRLEPTISNRFAWDKEALKEIISIGRWIFIATAMTFLAQQTDKIMLGKFTSLEILGVYTVAFTIANIPQQVLRKVSQQIMMPLVSQKLHLPRATLRAKIVGKRQLLLMLMAVMISVLFCTGDFIILQLYDSRYNDAAWILPILVLGLWPLILSVTMDKALYALGKTIYPAVANFCKFFYMLLLLPSVLINLGIIGGIVVIAFNDIPYYIAISYGLWQEKLIDITQDIQATSLMIGLIFLGTAVRYLLGLGISIDGIRAYL</sequence>
<evidence type="ECO:0000313" key="8">
    <source>
        <dbReference type="EMBL" id="EAM48148.1"/>
    </source>
</evidence>
<dbReference type="GO" id="GO:0005886">
    <property type="term" value="C:plasma membrane"/>
    <property type="evidence" value="ECO:0007669"/>
    <property type="project" value="UniProtKB-SubCell"/>
</dbReference>
<evidence type="ECO:0000256" key="1">
    <source>
        <dbReference type="ARBA" id="ARBA00004651"/>
    </source>
</evidence>
<feature type="transmembrane region" description="Helical" evidence="7">
    <location>
        <begin position="20"/>
        <end position="46"/>
    </location>
</feature>
<keyword evidence="9" id="KW-1185">Reference proteome</keyword>
<comment type="similarity">
    <text evidence="2">Belongs to the polysaccharide synthase family.</text>
</comment>
<dbReference type="Proteomes" id="UP000003922">
    <property type="component" value="Unassembled WGS sequence"/>
</dbReference>
<name>Q4BW74_CROWT</name>
<evidence type="ECO:0000313" key="9">
    <source>
        <dbReference type="Proteomes" id="UP000003922"/>
    </source>
</evidence>
<feature type="transmembrane region" description="Helical" evidence="7">
    <location>
        <begin position="282"/>
        <end position="303"/>
    </location>
</feature>
<evidence type="ECO:0000256" key="5">
    <source>
        <dbReference type="ARBA" id="ARBA00022989"/>
    </source>
</evidence>
<proteinExistence type="inferred from homology"/>
<dbReference type="PANTHER" id="PTHR30250:SF10">
    <property type="entry name" value="LIPOPOLYSACCHARIDE BIOSYNTHESIS PROTEIN WZXC"/>
    <property type="match status" value="1"/>
</dbReference>
<reference evidence="8" key="2">
    <citation type="submission" date="2005-06" db="EMBL/GenBank/DDBJ databases">
        <title>Sequencing of the draft genome and assembly of Crocosphaera watsonii WH 8501.</title>
        <authorList>
            <consortium name="US DOE Joint Genome Institute (JGI-PGF)"/>
            <person name="Copeland A."/>
            <person name="Lucas S."/>
            <person name="Lapidus A."/>
            <person name="Barry K."/>
            <person name="Detter C."/>
            <person name="Glavina T."/>
            <person name="Hammon N."/>
            <person name="Israni S."/>
            <person name="Pitluck S."/>
            <person name="Richardson P."/>
        </authorList>
    </citation>
    <scope>NUCLEOTIDE SEQUENCE [LARGE SCALE GENOMIC DNA]</scope>
    <source>
        <strain evidence="8">WH 8501</strain>
    </source>
</reference>
<feature type="transmembrane region" description="Helical" evidence="7">
    <location>
        <begin position="159"/>
        <end position="176"/>
    </location>
</feature>
<dbReference type="AlphaFoldDB" id="Q4BW74"/>
<organism evidence="8 9">
    <name type="scientific">Crocosphaera watsonii WH 8501</name>
    <dbReference type="NCBI Taxonomy" id="165597"/>
    <lineage>
        <taxon>Bacteria</taxon>
        <taxon>Bacillati</taxon>
        <taxon>Cyanobacteriota</taxon>
        <taxon>Cyanophyceae</taxon>
        <taxon>Oscillatoriophycideae</taxon>
        <taxon>Chroococcales</taxon>
        <taxon>Aphanothecaceae</taxon>
        <taxon>Crocosphaera</taxon>
    </lineage>
</organism>
<feature type="transmembrane region" description="Helical" evidence="7">
    <location>
        <begin position="134"/>
        <end position="153"/>
    </location>
</feature>
<keyword evidence="3" id="KW-1003">Cell membrane</keyword>
<keyword evidence="4 7" id="KW-0812">Transmembrane</keyword>
<evidence type="ECO:0000256" key="3">
    <source>
        <dbReference type="ARBA" id="ARBA00022475"/>
    </source>
</evidence>
<evidence type="ECO:0000256" key="6">
    <source>
        <dbReference type="ARBA" id="ARBA00023136"/>
    </source>
</evidence>
<feature type="transmembrane region" description="Helical" evidence="7">
    <location>
        <begin position="102"/>
        <end position="122"/>
    </location>
</feature>
<keyword evidence="5 7" id="KW-1133">Transmembrane helix</keyword>
<feature type="transmembrane region" description="Helical" evidence="7">
    <location>
        <begin position="197"/>
        <end position="215"/>
    </location>
</feature>
<evidence type="ECO:0000256" key="7">
    <source>
        <dbReference type="SAM" id="Phobius"/>
    </source>
</evidence>
<keyword evidence="6 7" id="KW-0472">Membrane</keyword>
<dbReference type="PANTHER" id="PTHR30250">
    <property type="entry name" value="PST FAMILY PREDICTED COLANIC ACID TRANSPORTER"/>
    <property type="match status" value="1"/>
</dbReference>
<feature type="transmembrane region" description="Helical" evidence="7">
    <location>
        <begin position="315"/>
        <end position="333"/>
    </location>
</feature>
<dbReference type="InterPro" id="IPR050833">
    <property type="entry name" value="Poly_Biosynth_Transport"/>
</dbReference>
<protein>
    <submittedName>
        <fullName evidence="8">Polysaccharide biosynthesis protein</fullName>
    </submittedName>
</protein>